<comment type="caution">
    <text evidence="2">The sequence shown here is derived from an EMBL/GenBank/DDBJ whole genome shotgun (WGS) entry which is preliminary data.</text>
</comment>
<feature type="region of interest" description="Disordered" evidence="1">
    <location>
        <begin position="285"/>
        <end position="467"/>
    </location>
</feature>
<dbReference type="GO" id="GO:0042393">
    <property type="term" value="F:histone binding"/>
    <property type="evidence" value="ECO:0007669"/>
    <property type="project" value="InterPro"/>
</dbReference>
<feature type="compositionally biased region" description="Basic and acidic residues" evidence="1">
    <location>
        <begin position="409"/>
        <end position="422"/>
    </location>
</feature>
<name>A0A9P7FW46_9AGAR</name>
<protein>
    <submittedName>
        <fullName evidence="2">Uncharacterized protein</fullName>
    </submittedName>
</protein>
<sequence>MDKSKTPQLPDPKLALITPSASPPHTRPFFPQPYRIPDQASPTKRPRLSSAPRQLKPPVSASSSSTSVDVVDFQKAREESTMRLLDVWAGLAERYSRALDEDDIIDITTGNVVKDRGVIRGPQTWNEGAFTEATQDEDEEEEEEDEVDEDEVDELDTLANPGLSSQEAEGRRVPPVREMDPYDARDLKEFLEAEQRRREIYGSEVDDTDGSVVEDAYTEEIRQGAPVNGSLYDDATRDEEEDGNPRQDIDEEATQRRVKPIYIDSGSDDELGNWECDEASIVYRLPKSEVAEDSDSEIEFVEPPMKARSLSPEVPFPSPRKPEKSNPVPAQRQLQTPPRSQSSSIPSATPDDYFIQLPPSSPPQSSSPPSSRCESSPIKPKPGKRSLSKPRSEQKRVHPLHTTFGDPIPRLDLKKVSRDRQGKTKVPQPRTPARTPQASNSASFYSHTQTTSKKPVPAPQSRRTKTPQRIVEAFIEQHPREETIKSVSSSQPRVQDVPTEQVENRRKKVVAVKAKGKKKVVSVDAEEIFEDDSNSRRSSPIGRRGTPRLQNLAVQQSASTLTSKDTEDQHTGSTGTKSKYGPMGTCSTSSGTIGRKRKRVVSAAEVGEEVPPPIADIQPSSSSASTSRARYLSMDSESVEPESSKGTFISISMYDLILITPKSEKQRSNKNKKGIPLPSRGKNLPNMKQVTVRRTNLMTSNNNTSMQHLTLNTLIIRIHNPLTLTLTHKINNICMARYQIPEPSLS</sequence>
<dbReference type="EMBL" id="JABCKI010005721">
    <property type="protein sequence ID" value="KAG5639444.1"/>
    <property type="molecule type" value="Genomic_DNA"/>
</dbReference>
<feature type="region of interest" description="Disordered" evidence="1">
    <location>
        <begin position="526"/>
        <end position="643"/>
    </location>
</feature>
<dbReference type="OrthoDB" id="2420608at2759"/>
<reference evidence="2" key="2">
    <citation type="submission" date="2021-10" db="EMBL/GenBank/DDBJ databases">
        <title>Phylogenomics reveals ancestral predisposition of the termite-cultivated fungus Termitomyces towards a domesticated lifestyle.</title>
        <authorList>
            <person name="Auxier B."/>
            <person name="Grum-Grzhimaylo A."/>
            <person name="Cardenas M.E."/>
            <person name="Lodge J.D."/>
            <person name="Laessoe T."/>
            <person name="Pedersen O."/>
            <person name="Smith M.E."/>
            <person name="Kuyper T.W."/>
            <person name="Franco-Molano E.A."/>
            <person name="Baroni T.J."/>
            <person name="Aanen D.K."/>
        </authorList>
    </citation>
    <scope>NUCLEOTIDE SEQUENCE</scope>
    <source>
        <strain evidence="2">D49</strain>
    </source>
</reference>
<keyword evidence="3" id="KW-1185">Reference proteome</keyword>
<feature type="compositionally biased region" description="Low complexity" evidence="1">
    <location>
        <begin position="59"/>
        <end position="70"/>
    </location>
</feature>
<feature type="region of interest" description="Disordered" evidence="1">
    <location>
        <begin position="218"/>
        <end position="273"/>
    </location>
</feature>
<accession>A0A9P7FW46</accession>
<feature type="compositionally biased region" description="Acidic residues" evidence="1">
    <location>
        <begin position="134"/>
        <end position="156"/>
    </location>
</feature>
<feature type="compositionally biased region" description="Basic and acidic residues" evidence="1">
    <location>
        <begin position="168"/>
        <end position="190"/>
    </location>
</feature>
<feature type="region of interest" description="Disordered" evidence="1">
    <location>
        <begin position="481"/>
        <end position="503"/>
    </location>
</feature>
<dbReference type="InterPro" id="IPR018465">
    <property type="entry name" value="Scm3/HJURP"/>
</dbReference>
<evidence type="ECO:0000313" key="2">
    <source>
        <dbReference type="EMBL" id="KAG5639444.1"/>
    </source>
</evidence>
<feature type="region of interest" description="Disordered" evidence="1">
    <location>
        <begin position="1"/>
        <end position="70"/>
    </location>
</feature>
<feature type="compositionally biased region" description="Polar residues" evidence="1">
    <location>
        <begin position="548"/>
        <end position="563"/>
    </location>
</feature>
<feature type="compositionally biased region" description="Polar residues" evidence="1">
    <location>
        <begin position="332"/>
        <end position="347"/>
    </location>
</feature>
<organism evidence="2 3">
    <name type="scientific">Sphagnurus paluster</name>
    <dbReference type="NCBI Taxonomy" id="117069"/>
    <lineage>
        <taxon>Eukaryota</taxon>
        <taxon>Fungi</taxon>
        <taxon>Dikarya</taxon>
        <taxon>Basidiomycota</taxon>
        <taxon>Agaricomycotina</taxon>
        <taxon>Agaricomycetes</taxon>
        <taxon>Agaricomycetidae</taxon>
        <taxon>Agaricales</taxon>
        <taxon>Tricholomatineae</taxon>
        <taxon>Lyophyllaceae</taxon>
        <taxon>Sphagnurus</taxon>
    </lineage>
</organism>
<dbReference type="AlphaFoldDB" id="A0A9P7FW46"/>
<dbReference type="GO" id="GO:0005634">
    <property type="term" value="C:nucleus"/>
    <property type="evidence" value="ECO:0007669"/>
    <property type="project" value="InterPro"/>
</dbReference>
<gene>
    <name evidence="2" type="ORF">H0H81_002315</name>
</gene>
<feature type="compositionally biased region" description="Low complexity" evidence="1">
    <location>
        <begin position="367"/>
        <end position="377"/>
    </location>
</feature>
<proteinExistence type="predicted"/>
<feature type="region of interest" description="Disordered" evidence="1">
    <location>
        <begin position="119"/>
        <end position="190"/>
    </location>
</feature>
<evidence type="ECO:0000313" key="3">
    <source>
        <dbReference type="Proteomes" id="UP000717328"/>
    </source>
</evidence>
<feature type="region of interest" description="Disordered" evidence="1">
    <location>
        <begin position="662"/>
        <end position="684"/>
    </location>
</feature>
<evidence type="ECO:0000256" key="1">
    <source>
        <dbReference type="SAM" id="MobiDB-lite"/>
    </source>
</evidence>
<dbReference type="Proteomes" id="UP000717328">
    <property type="component" value="Unassembled WGS sequence"/>
</dbReference>
<feature type="compositionally biased region" description="Acidic residues" evidence="1">
    <location>
        <begin position="291"/>
        <end position="300"/>
    </location>
</feature>
<feature type="compositionally biased region" description="Polar residues" evidence="1">
    <location>
        <begin position="434"/>
        <end position="453"/>
    </location>
</feature>
<reference evidence="2" key="1">
    <citation type="submission" date="2021-02" db="EMBL/GenBank/DDBJ databases">
        <authorList>
            <person name="Nieuwenhuis M."/>
            <person name="Van De Peppel L.J.J."/>
        </authorList>
    </citation>
    <scope>NUCLEOTIDE SEQUENCE</scope>
    <source>
        <strain evidence="2">D49</strain>
    </source>
</reference>
<dbReference type="Pfam" id="PF10384">
    <property type="entry name" value="Scm3"/>
    <property type="match status" value="1"/>
</dbReference>
<feature type="compositionally biased region" description="Low complexity" evidence="1">
    <location>
        <begin position="620"/>
        <end position="630"/>
    </location>
</feature>